<dbReference type="SUPFAM" id="SSF49785">
    <property type="entry name" value="Galactose-binding domain-like"/>
    <property type="match status" value="1"/>
</dbReference>
<dbReference type="Gene3D" id="2.60.120.430">
    <property type="entry name" value="Galactose-binding lectin"/>
    <property type="match status" value="1"/>
</dbReference>
<keyword evidence="4" id="KW-0732">Signal</keyword>
<feature type="chain" id="PRO_5015427902" description="SGNH hydrolase-type esterase domain-containing protein" evidence="4">
    <location>
        <begin position="23"/>
        <end position="430"/>
    </location>
</feature>
<evidence type="ECO:0000256" key="3">
    <source>
        <dbReference type="SAM" id="MobiDB-lite"/>
    </source>
</evidence>
<dbReference type="PANTHER" id="PTHR43695:SF1">
    <property type="entry name" value="RHAMNOGALACTURONAN ACETYLESTERASE"/>
    <property type="match status" value="1"/>
</dbReference>
<organism evidence="6 7">
    <name type="scientific">Massilia glaciei</name>
    <dbReference type="NCBI Taxonomy" id="1524097"/>
    <lineage>
        <taxon>Bacteria</taxon>
        <taxon>Pseudomonadati</taxon>
        <taxon>Pseudomonadota</taxon>
        <taxon>Betaproteobacteria</taxon>
        <taxon>Burkholderiales</taxon>
        <taxon>Oxalobacteraceae</taxon>
        <taxon>Telluria group</taxon>
        <taxon>Massilia</taxon>
    </lineage>
</organism>
<accession>A0A2U2HK01</accession>
<comment type="caution">
    <text evidence="6">The sequence shown here is derived from an EMBL/GenBank/DDBJ whole genome shotgun (WGS) entry which is preliminary data.</text>
</comment>
<dbReference type="InterPro" id="IPR013830">
    <property type="entry name" value="SGNH_hydro"/>
</dbReference>
<dbReference type="InterPro" id="IPR008979">
    <property type="entry name" value="Galactose-bd-like_sf"/>
</dbReference>
<dbReference type="EMBL" id="PXWF02000225">
    <property type="protein sequence ID" value="PWF47809.1"/>
    <property type="molecule type" value="Genomic_DNA"/>
</dbReference>
<evidence type="ECO:0000256" key="2">
    <source>
        <dbReference type="ARBA" id="ARBA00022801"/>
    </source>
</evidence>
<evidence type="ECO:0000259" key="5">
    <source>
        <dbReference type="Pfam" id="PF13472"/>
    </source>
</evidence>
<dbReference type="SUPFAM" id="SSF52266">
    <property type="entry name" value="SGNH hydrolase"/>
    <property type="match status" value="1"/>
</dbReference>
<dbReference type="GO" id="GO:0016788">
    <property type="term" value="F:hydrolase activity, acting on ester bonds"/>
    <property type="evidence" value="ECO:0007669"/>
    <property type="project" value="UniProtKB-ARBA"/>
</dbReference>
<name>A0A2U2HK01_9BURK</name>
<evidence type="ECO:0000313" key="6">
    <source>
        <dbReference type="EMBL" id="PWF47809.1"/>
    </source>
</evidence>
<protein>
    <recommendedName>
        <fullName evidence="5">SGNH hydrolase-type esterase domain-containing protein</fullName>
    </recommendedName>
</protein>
<dbReference type="Pfam" id="PF13472">
    <property type="entry name" value="Lipase_GDSL_2"/>
    <property type="match status" value="1"/>
</dbReference>
<reference evidence="6 7" key="1">
    <citation type="submission" date="2018-04" db="EMBL/GenBank/DDBJ databases">
        <title>Massilia violaceinigra sp. nov., a novel purple-pigmented bacterium isolated from Tianshan glacier, Xinjiang, China.</title>
        <authorList>
            <person name="Wang H."/>
        </authorList>
    </citation>
    <scope>NUCLEOTIDE SEQUENCE [LARGE SCALE GENOMIC DNA]</scope>
    <source>
        <strain evidence="6 7">B448-2</strain>
    </source>
</reference>
<dbReference type="RefSeq" id="WP_106757940.1">
    <property type="nucleotide sequence ID" value="NZ_PXWF02000225.1"/>
</dbReference>
<comment type="similarity">
    <text evidence="1">Belongs to the 'GDSL' lipolytic enzyme family.</text>
</comment>
<gene>
    <name evidence="6" type="ORF">C7C56_013680</name>
</gene>
<proteinExistence type="inferred from homology"/>
<sequence>MTYPRRALPLALALALSLAACAHGGATRGFTFSSGQPGAVASEVAPGMAYNAARGFGFEAGPEGAGKPFFFSSDLEEGNYNVTITFGAPHAASTTTVKAELRRLMLENVRTLPGQYVTRTFTVNVRTPQIKAARGIAPGVVALKVPRESVGEARSWDKRLTLEFTGVNPSVRAIAIVPVKTPTLFLLGDSTVCDQSNEPYASWGQMLPRFLKPGIGVANLGQSGETYRESISRRRLDKILSVMQAGDTVLMQYGHNDQKQIKDGKGGPFTTYKAEIRTHVAGVRAHGGVPVIISPMERRSFDERGKVRPSLIDYADAARQVAQELGVAFIDLNAMSKPFYEALGPEKSKRAFAEPRPGHTDNTHHNNYGSYQLAKAVVSGLRANQLAVAAFVADDAGSFDPSRPDPVESFAVPASPGFTTVRPLGDESNK</sequence>
<evidence type="ECO:0000256" key="1">
    <source>
        <dbReference type="ARBA" id="ARBA00008668"/>
    </source>
</evidence>
<dbReference type="PANTHER" id="PTHR43695">
    <property type="entry name" value="PUTATIVE (AFU_ORTHOLOGUE AFUA_2G17250)-RELATED"/>
    <property type="match status" value="1"/>
</dbReference>
<dbReference type="InterPro" id="IPR036514">
    <property type="entry name" value="SGNH_hydro_sf"/>
</dbReference>
<keyword evidence="2" id="KW-0378">Hydrolase</keyword>
<dbReference type="Gene3D" id="3.40.50.1110">
    <property type="entry name" value="SGNH hydrolase"/>
    <property type="match status" value="1"/>
</dbReference>
<feature type="signal peptide" evidence="4">
    <location>
        <begin position="1"/>
        <end position="22"/>
    </location>
</feature>
<dbReference type="InterPro" id="IPR037459">
    <property type="entry name" value="RhgT-like"/>
</dbReference>
<dbReference type="PROSITE" id="PS51257">
    <property type="entry name" value="PROKAR_LIPOPROTEIN"/>
    <property type="match status" value="1"/>
</dbReference>
<feature type="domain" description="SGNH hydrolase-type esterase" evidence="5">
    <location>
        <begin position="186"/>
        <end position="340"/>
    </location>
</feature>
<evidence type="ECO:0000313" key="7">
    <source>
        <dbReference type="Proteomes" id="UP000241421"/>
    </source>
</evidence>
<dbReference type="AlphaFoldDB" id="A0A2U2HK01"/>
<keyword evidence="7" id="KW-1185">Reference proteome</keyword>
<evidence type="ECO:0000256" key="4">
    <source>
        <dbReference type="SAM" id="SignalP"/>
    </source>
</evidence>
<feature type="region of interest" description="Disordered" evidence="3">
    <location>
        <begin position="402"/>
        <end position="430"/>
    </location>
</feature>
<dbReference type="OrthoDB" id="191551at2"/>
<dbReference type="CDD" id="cd01821">
    <property type="entry name" value="Rhamnogalacturan_acetylesterase_like"/>
    <property type="match status" value="1"/>
</dbReference>
<dbReference type="Proteomes" id="UP000241421">
    <property type="component" value="Unassembled WGS sequence"/>
</dbReference>